<proteinExistence type="predicted"/>
<dbReference type="RefSeq" id="WP_316413910.1">
    <property type="nucleotide sequence ID" value="NZ_AP027080.1"/>
</dbReference>
<dbReference type="PANTHER" id="PTHR34203">
    <property type="entry name" value="METHYLTRANSFERASE, FKBM FAMILY PROTEIN"/>
    <property type="match status" value="1"/>
</dbReference>
<dbReference type="SUPFAM" id="SSF53335">
    <property type="entry name" value="S-adenosyl-L-methionine-dependent methyltransferases"/>
    <property type="match status" value="1"/>
</dbReference>
<gene>
    <name evidence="2" type="ORF">METEAL_01880</name>
</gene>
<dbReference type="InterPro" id="IPR029063">
    <property type="entry name" value="SAM-dependent_MTases_sf"/>
</dbReference>
<evidence type="ECO:0000313" key="2">
    <source>
        <dbReference type="EMBL" id="BDU71014.1"/>
    </source>
</evidence>
<dbReference type="EMBL" id="AP027080">
    <property type="protein sequence ID" value="BDU71014.1"/>
    <property type="molecule type" value="Genomic_DNA"/>
</dbReference>
<dbReference type="KEGG" id="msil:METEAL_01880"/>
<dbReference type="InterPro" id="IPR006342">
    <property type="entry name" value="FkbM_mtfrase"/>
</dbReference>
<evidence type="ECO:0000313" key="3">
    <source>
        <dbReference type="Proteomes" id="UP001238179"/>
    </source>
</evidence>
<dbReference type="Pfam" id="PF05050">
    <property type="entry name" value="Methyltransf_21"/>
    <property type="match status" value="1"/>
</dbReference>
<accession>A0AA48K6N8</accession>
<dbReference type="NCBIfam" id="TIGR01444">
    <property type="entry name" value="fkbM_fam"/>
    <property type="match status" value="1"/>
</dbReference>
<dbReference type="InterPro" id="IPR052514">
    <property type="entry name" value="SAM-dependent_MTase"/>
</dbReference>
<dbReference type="AlphaFoldDB" id="A0AA48K6N8"/>
<reference evidence="3" key="1">
    <citation type="journal article" date="2023" name="Int. J. Syst. Evol. Microbiol.">
        <title>Mesoterricola silvestris gen. nov., sp. nov., Mesoterricola sediminis sp. nov., Geothrix oryzae sp. nov., Geothrix edaphica sp. nov., Geothrix rubra sp. nov., and Geothrix limicola sp. nov., six novel members of Acidobacteriota isolated from soils.</title>
        <authorList>
            <person name="Itoh H."/>
            <person name="Sugisawa Y."/>
            <person name="Mise K."/>
            <person name="Xu Z."/>
            <person name="Kuniyasu M."/>
            <person name="Ushijima N."/>
            <person name="Kawano K."/>
            <person name="Kobayashi E."/>
            <person name="Shiratori Y."/>
            <person name="Masuda Y."/>
            <person name="Senoo K."/>
        </authorList>
    </citation>
    <scope>NUCLEOTIDE SEQUENCE [LARGE SCALE GENOMIC DNA]</scope>
    <source>
        <strain evidence="3">W79</strain>
    </source>
</reference>
<keyword evidence="3" id="KW-1185">Reference proteome</keyword>
<dbReference type="Gene3D" id="3.40.50.150">
    <property type="entry name" value="Vaccinia Virus protein VP39"/>
    <property type="match status" value="1"/>
</dbReference>
<evidence type="ECO:0000259" key="1">
    <source>
        <dbReference type="Pfam" id="PF05050"/>
    </source>
</evidence>
<organism evidence="2 3">
    <name type="scientific">Mesoterricola silvestris</name>
    <dbReference type="NCBI Taxonomy" id="2927979"/>
    <lineage>
        <taxon>Bacteria</taxon>
        <taxon>Pseudomonadati</taxon>
        <taxon>Acidobacteriota</taxon>
        <taxon>Holophagae</taxon>
        <taxon>Holophagales</taxon>
        <taxon>Holophagaceae</taxon>
        <taxon>Mesoterricola</taxon>
    </lineage>
</organism>
<feature type="domain" description="Methyltransferase FkbM" evidence="1">
    <location>
        <begin position="241"/>
        <end position="407"/>
    </location>
</feature>
<protein>
    <recommendedName>
        <fullName evidence="1">Methyltransferase FkbM domain-containing protein</fullName>
    </recommendedName>
</protein>
<name>A0AA48K6N8_9BACT</name>
<sequence length="420" mass="45491">MTQEKVPIPAVVRKSLELFPPVRAGRKVRAVAYPAGKLTRAMVDEGLFGALDLVGVADRAPQEFGGTYGALPVVPAEGIPALGPDAVLICSTRFHLSIHAELTALLAGSGIDVVDLCRDFQVPRYRDLAGRAERKGFALVDEGPGLLRLREPGSPGRSVLARTEHWTILEWTFRRFDDFFHDILPVTLPSGEQVLDFSRPGYHTYRASGARLFTPSVVQPEGLLYQYLDLVHPAPGEVVLDLGAFNGDSAYHFSKAVGANGLVVAVEADPVNFQALERNVRELGLANVRMIQAAVWSTDGMASFQCDGAMSSGLTDGFDFDLEGGSTAPGQSASVRTIRLETLLREHQLDRVDVVKIDTEGAELAILVSSMPTLRRLHPRIILEPHANDHPGLIGDMLGVLAEGGFKAEYLETDNLIVAR</sequence>
<dbReference type="CDD" id="cd02440">
    <property type="entry name" value="AdoMet_MTases"/>
    <property type="match status" value="1"/>
</dbReference>
<dbReference type="PANTHER" id="PTHR34203:SF15">
    <property type="entry name" value="SLL1173 PROTEIN"/>
    <property type="match status" value="1"/>
</dbReference>
<dbReference type="Proteomes" id="UP001238179">
    <property type="component" value="Chromosome"/>
</dbReference>